<dbReference type="InterPro" id="IPR051415">
    <property type="entry name" value="LAAT-1"/>
</dbReference>
<evidence type="ECO:0000256" key="3">
    <source>
        <dbReference type="ARBA" id="ARBA00022989"/>
    </source>
</evidence>
<dbReference type="RefSeq" id="XP_062691084.1">
    <property type="nucleotide sequence ID" value="XM_062839562.1"/>
</dbReference>
<sequence length="342" mass="37786">MAPQTEIPVAANVLGTIGTVFWCVQLIPQIWTNYRTKSTTGLPGTMMFLWALCGVPFGVYAIAQNFNIPIQVQPQAFMTLCLVGWAQILIYGSKWPTWKATVLALIVACVFAGVEAALIFTLRPLYEAGNETPVRVIGIIAAILLAAGLLPPYAEMYKRHGRVVGINWIFLSMDWSGAFFSLMAVVTQNTFDVLGGVLYIICAFLELGIFASHLIWLVRTRSIRKQLKKDGKTFDDLLGEYEKRGESWKWAERDLDLGGLKFWARKDKKGEEEEGEGEIEQRDLEKQDVGNSAADAVGRQRDGALDSKMAMAEAHNQNGNAEDTDASTPTMVDGENKAVGRT</sequence>
<dbReference type="GO" id="GO:0016020">
    <property type="term" value="C:membrane"/>
    <property type="evidence" value="ECO:0007669"/>
    <property type="project" value="UniProtKB-SubCell"/>
</dbReference>
<proteinExistence type="predicted"/>
<feature type="transmembrane region" description="Helical" evidence="6">
    <location>
        <begin position="44"/>
        <end position="63"/>
    </location>
</feature>
<feature type="compositionally biased region" description="Polar residues" evidence="5">
    <location>
        <begin position="315"/>
        <end position="330"/>
    </location>
</feature>
<feature type="transmembrane region" description="Helical" evidence="6">
    <location>
        <begin position="12"/>
        <end position="32"/>
    </location>
</feature>
<comment type="caution">
    <text evidence="7">The sequence shown here is derived from an EMBL/GenBank/DDBJ whole genome shotgun (WGS) entry which is preliminary data.</text>
</comment>
<feature type="compositionally biased region" description="Basic and acidic residues" evidence="5">
    <location>
        <begin position="279"/>
        <end position="288"/>
    </location>
</feature>
<reference evidence="7 8" key="1">
    <citation type="journal article" date="2023" name="Mol. Phylogenet. Evol.">
        <title>Genome-scale phylogeny and comparative genomics of the fungal order Sordariales.</title>
        <authorList>
            <person name="Hensen N."/>
            <person name="Bonometti L."/>
            <person name="Westerberg I."/>
            <person name="Brannstrom I.O."/>
            <person name="Guillou S."/>
            <person name="Cros-Aarteil S."/>
            <person name="Calhoun S."/>
            <person name="Haridas S."/>
            <person name="Kuo A."/>
            <person name="Mondo S."/>
            <person name="Pangilinan J."/>
            <person name="Riley R."/>
            <person name="LaButti K."/>
            <person name="Andreopoulos B."/>
            <person name="Lipzen A."/>
            <person name="Chen C."/>
            <person name="Yan M."/>
            <person name="Daum C."/>
            <person name="Ng V."/>
            <person name="Clum A."/>
            <person name="Steindorff A."/>
            <person name="Ohm R.A."/>
            <person name="Martin F."/>
            <person name="Silar P."/>
            <person name="Natvig D.O."/>
            <person name="Lalanne C."/>
            <person name="Gautier V."/>
            <person name="Ament-Velasquez S.L."/>
            <person name="Kruys A."/>
            <person name="Hutchinson M.I."/>
            <person name="Powell A.J."/>
            <person name="Barry K."/>
            <person name="Miller A.N."/>
            <person name="Grigoriev I.V."/>
            <person name="Debuchy R."/>
            <person name="Gladieux P."/>
            <person name="Hiltunen Thoren M."/>
            <person name="Johannesson H."/>
        </authorList>
    </citation>
    <scope>NUCLEOTIDE SEQUENCE [LARGE SCALE GENOMIC DNA]</scope>
    <source>
        <strain evidence="7 8">FGSC 10403</strain>
    </source>
</reference>
<dbReference type="Proteomes" id="UP001285908">
    <property type="component" value="Unassembled WGS sequence"/>
</dbReference>
<dbReference type="Gene3D" id="1.20.1280.290">
    <property type="match status" value="1"/>
</dbReference>
<evidence type="ECO:0000256" key="5">
    <source>
        <dbReference type="SAM" id="MobiDB-lite"/>
    </source>
</evidence>
<protein>
    <submittedName>
        <fullName evidence="7">PQ loop repeat-domain-containing protein</fullName>
    </submittedName>
</protein>
<dbReference type="PANTHER" id="PTHR16201">
    <property type="entry name" value="SEVEN TRANSMEMBRANE PROTEIN 1-RELATED"/>
    <property type="match status" value="1"/>
</dbReference>
<gene>
    <name evidence="7" type="ORF">B0T23DRAFT_414356</name>
</gene>
<organism evidence="7 8">
    <name type="scientific">Neurospora hispaniola</name>
    <dbReference type="NCBI Taxonomy" id="588809"/>
    <lineage>
        <taxon>Eukaryota</taxon>
        <taxon>Fungi</taxon>
        <taxon>Dikarya</taxon>
        <taxon>Ascomycota</taxon>
        <taxon>Pezizomycotina</taxon>
        <taxon>Sordariomycetes</taxon>
        <taxon>Sordariomycetidae</taxon>
        <taxon>Sordariales</taxon>
        <taxon>Sordariaceae</taxon>
        <taxon>Neurospora</taxon>
    </lineage>
</organism>
<keyword evidence="2 6" id="KW-0812">Transmembrane</keyword>
<comment type="subcellular location">
    <subcellularLocation>
        <location evidence="1">Membrane</location>
        <topology evidence="1">Multi-pass membrane protein</topology>
    </subcellularLocation>
</comment>
<evidence type="ECO:0000256" key="2">
    <source>
        <dbReference type="ARBA" id="ARBA00022692"/>
    </source>
</evidence>
<evidence type="ECO:0000256" key="1">
    <source>
        <dbReference type="ARBA" id="ARBA00004141"/>
    </source>
</evidence>
<dbReference type="AlphaFoldDB" id="A0AAJ0MPL2"/>
<evidence type="ECO:0000313" key="8">
    <source>
        <dbReference type="Proteomes" id="UP001285908"/>
    </source>
</evidence>
<keyword evidence="3 6" id="KW-1133">Transmembrane helix</keyword>
<accession>A0AAJ0MPL2</accession>
<feature type="transmembrane region" description="Helical" evidence="6">
    <location>
        <begin position="166"/>
        <end position="185"/>
    </location>
</feature>
<dbReference type="SMART" id="SM00679">
    <property type="entry name" value="CTNS"/>
    <property type="match status" value="2"/>
</dbReference>
<dbReference type="EMBL" id="JAULSX010000006">
    <property type="protein sequence ID" value="KAK3489377.1"/>
    <property type="molecule type" value="Genomic_DNA"/>
</dbReference>
<feature type="transmembrane region" description="Helical" evidence="6">
    <location>
        <begin position="100"/>
        <end position="122"/>
    </location>
</feature>
<evidence type="ECO:0000256" key="4">
    <source>
        <dbReference type="ARBA" id="ARBA00023136"/>
    </source>
</evidence>
<dbReference type="PANTHER" id="PTHR16201:SF37">
    <property type="entry name" value="PQ-LOOP REPEAT-CONTAINING PROTEIN"/>
    <property type="match status" value="1"/>
</dbReference>
<evidence type="ECO:0000256" key="6">
    <source>
        <dbReference type="SAM" id="Phobius"/>
    </source>
</evidence>
<dbReference type="InterPro" id="IPR006603">
    <property type="entry name" value="PQ-loop_rpt"/>
</dbReference>
<keyword evidence="4 6" id="KW-0472">Membrane</keyword>
<feature type="transmembrane region" description="Helical" evidence="6">
    <location>
        <begin position="134"/>
        <end position="154"/>
    </location>
</feature>
<dbReference type="Pfam" id="PF04193">
    <property type="entry name" value="PQ-loop"/>
    <property type="match status" value="1"/>
</dbReference>
<evidence type="ECO:0000313" key="7">
    <source>
        <dbReference type="EMBL" id="KAK3489377.1"/>
    </source>
</evidence>
<name>A0AAJ0MPL2_9PEZI</name>
<feature type="transmembrane region" description="Helical" evidence="6">
    <location>
        <begin position="197"/>
        <end position="218"/>
    </location>
</feature>
<feature type="region of interest" description="Disordered" evidence="5">
    <location>
        <begin position="268"/>
        <end position="342"/>
    </location>
</feature>
<dbReference type="GeneID" id="87877184"/>
<keyword evidence="8" id="KW-1185">Reference proteome</keyword>